<sequence length="323" mass="37862">MNRLSLSCAAHGERVSSKMTLPLVKYIRTGQESPAGCLFRQYHSRTSMTLKEEDCCGGRSAREGAQTEEVQLTEEWTGGGITSVKRESVSEKPWILAVFWSSQRFTDSMSQFTQILVVLLGCLCAVHASTNSPPICKPMNTVKHKLSSSQRREYMKYNFPINYTLPVHHEEIVRVSNITLLREQLQLEHHDLDWLEADIQDLWFFLYNEVLKKLLRILPEKHPSRNYTFEVQDLLLKVQHFAQQLHENPEERLYPERIEDTWHKVTDPHNTVWKWVKPKALMDNFYRSMHCVFPYCFPTKDGQPDYCNPDYWKKIKKKASQNP</sequence>
<dbReference type="PANTHER" id="PTHR28606:SF1">
    <property type="entry name" value="INTERLEUKIN-34"/>
    <property type="match status" value="1"/>
</dbReference>
<proteinExistence type="predicted"/>
<dbReference type="GeneID" id="108918971"/>
<reference evidence="1" key="3">
    <citation type="submission" date="2025-09" db="UniProtKB">
        <authorList>
            <consortium name="Ensembl"/>
        </authorList>
    </citation>
    <scope>IDENTIFICATION</scope>
</reference>
<dbReference type="GO" id="GO:0008284">
    <property type="term" value="P:positive regulation of cell population proliferation"/>
    <property type="evidence" value="ECO:0007669"/>
    <property type="project" value="InterPro"/>
</dbReference>
<protein>
    <submittedName>
        <fullName evidence="1">Uncharacterized LOC108918971</fullName>
    </submittedName>
</protein>
<keyword evidence="2" id="KW-1185">Reference proteome</keyword>
<dbReference type="GO" id="GO:0045651">
    <property type="term" value="P:positive regulation of macrophage differentiation"/>
    <property type="evidence" value="ECO:0007669"/>
    <property type="project" value="TreeGrafter"/>
</dbReference>
<dbReference type="GO" id="GO:0005157">
    <property type="term" value="F:macrophage colony-stimulating factor receptor binding"/>
    <property type="evidence" value="ECO:0007669"/>
    <property type="project" value="InterPro"/>
</dbReference>
<gene>
    <name evidence="1" type="primary">il34</name>
</gene>
<dbReference type="OrthoDB" id="9902423at2759"/>
<dbReference type="GeneTree" id="ENSGT00940000168336"/>
<accession>A0A8C9U1W5</accession>
<dbReference type="RefSeq" id="XP_018582139.1">
    <property type="nucleotide sequence ID" value="XM_018726623.1"/>
</dbReference>
<dbReference type="Gene3D" id="1.20.1250.80">
    <property type="entry name" value="Interleukin-34"/>
    <property type="match status" value="1"/>
</dbReference>
<evidence type="ECO:0000313" key="2">
    <source>
        <dbReference type="Proteomes" id="UP000694397"/>
    </source>
</evidence>
<dbReference type="Ensembl" id="ENSSFOT00015081008.1">
    <property type="protein sequence ID" value="ENSSFOP00015060076.1"/>
    <property type="gene ID" value="ENSSFOG00015012848.2"/>
</dbReference>
<evidence type="ECO:0000313" key="1">
    <source>
        <dbReference type="Ensembl" id="ENSSFOP00015060076.1"/>
    </source>
</evidence>
<dbReference type="AlphaFoldDB" id="A0A8C9U1W5"/>
<dbReference type="InterPro" id="IPR038328">
    <property type="entry name" value="IL-34_sf"/>
</dbReference>
<name>A0A8C9U1W5_SCLFO</name>
<dbReference type="Proteomes" id="UP000694397">
    <property type="component" value="Chromosome 7"/>
</dbReference>
<dbReference type="CTD" id="146433"/>
<dbReference type="PANTHER" id="PTHR28606">
    <property type="entry name" value="INTERLEUKIN-34"/>
    <property type="match status" value="1"/>
</dbReference>
<dbReference type="InterPro" id="IPR020415">
    <property type="entry name" value="IL-34"/>
</dbReference>
<dbReference type="GO" id="GO:0045657">
    <property type="term" value="P:positive regulation of monocyte differentiation"/>
    <property type="evidence" value="ECO:0007669"/>
    <property type="project" value="TreeGrafter"/>
</dbReference>
<reference evidence="1 2" key="1">
    <citation type="submission" date="2019-04" db="EMBL/GenBank/DDBJ databases">
        <authorList>
            <consortium name="Wellcome Sanger Institute Data Sharing"/>
        </authorList>
    </citation>
    <scope>NUCLEOTIDE SEQUENCE [LARGE SCALE GENOMIC DNA]</scope>
</reference>
<dbReference type="Pfam" id="PF15036">
    <property type="entry name" value="IL34"/>
    <property type="match status" value="1"/>
</dbReference>
<reference evidence="1" key="2">
    <citation type="submission" date="2025-08" db="UniProtKB">
        <authorList>
            <consortium name="Ensembl"/>
        </authorList>
    </citation>
    <scope>IDENTIFICATION</scope>
</reference>
<organism evidence="1 2">
    <name type="scientific">Scleropages formosus</name>
    <name type="common">Asian bonytongue</name>
    <name type="synonym">Osteoglossum formosum</name>
    <dbReference type="NCBI Taxonomy" id="113540"/>
    <lineage>
        <taxon>Eukaryota</taxon>
        <taxon>Metazoa</taxon>
        <taxon>Chordata</taxon>
        <taxon>Craniata</taxon>
        <taxon>Vertebrata</taxon>
        <taxon>Euteleostomi</taxon>
        <taxon>Actinopterygii</taxon>
        <taxon>Neopterygii</taxon>
        <taxon>Teleostei</taxon>
        <taxon>Osteoglossocephala</taxon>
        <taxon>Osteoglossomorpha</taxon>
        <taxon>Osteoglossiformes</taxon>
        <taxon>Osteoglossidae</taxon>
        <taxon>Scleropages</taxon>
    </lineage>
</organism>
<dbReference type="GO" id="GO:0005615">
    <property type="term" value="C:extracellular space"/>
    <property type="evidence" value="ECO:0007669"/>
    <property type="project" value="InterPro"/>
</dbReference>